<dbReference type="SUPFAM" id="SSF52096">
    <property type="entry name" value="ClpP/crotonase"/>
    <property type="match status" value="1"/>
</dbReference>
<dbReference type="Gene3D" id="3.90.226.10">
    <property type="entry name" value="2-enoyl-CoA Hydratase, Chain A, domain 1"/>
    <property type="match status" value="1"/>
</dbReference>
<protein>
    <submittedName>
        <fullName evidence="5">Enoyl-CoA hydratase/isomerase family protein</fullName>
    </submittedName>
</protein>
<keyword evidence="3" id="KW-0456">Lyase</keyword>
<evidence type="ECO:0000256" key="2">
    <source>
        <dbReference type="ARBA" id="ARBA00023098"/>
    </source>
</evidence>
<dbReference type="InterPro" id="IPR001753">
    <property type="entry name" value="Enoyl-CoA_hydra/iso"/>
</dbReference>
<evidence type="ECO:0000256" key="3">
    <source>
        <dbReference type="ARBA" id="ARBA00023239"/>
    </source>
</evidence>
<evidence type="ECO:0000256" key="1">
    <source>
        <dbReference type="ARBA" id="ARBA00005254"/>
    </source>
</evidence>
<dbReference type="AlphaFoldDB" id="A0A935CCU6"/>
<dbReference type="Proteomes" id="UP000718281">
    <property type="component" value="Unassembled WGS sequence"/>
</dbReference>
<proteinExistence type="inferred from homology"/>
<name>A0A935CCU6_9MICO</name>
<dbReference type="EMBL" id="JADIXZ010000003">
    <property type="protein sequence ID" value="MBK6300213.1"/>
    <property type="molecule type" value="Genomic_DNA"/>
</dbReference>
<dbReference type="PROSITE" id="PS00166">
    <property type="entry name" value="ENOYL_COA_HYDRATASE"/>
    <property type="match status" value="1"/>
</dbReference>
<evidence type="ECO:0000313" key="6">
    <source>
        <dbReference type="Proteomes" id="UP000718281"/>
    </source>
</evidence>
<dbReference type="GO" id="GO:0006635">
    <property type="term" value="P:fatty acid beta-oxidation"/>
    <property type="evidence" value="ECO:0007669"/>
    <property type="project" value="TreeGrafter"/>
</dbReference>
<comment type="caution">
    <text evidence="5">The sequence shown here is derived from an EMBL/GenBank/DDBJ whole genome shotgun (WGS) entry which is preliminary data.</text>
</comment>
<dbReference type="PANTHER" id="PTHR11941">
    <property type="entry name" value="ENOYL-COA HYDRATASE-RELATED"/>
    <property type="match status" value="1"/>
</dbReference>
<gene>
    <name evidence="5" type="ORF">IPF40_03885</name>
</gene>
<comment type="similarity">
    <text evidence="1 4">Belongs to the enoyl-CoA hydratase/isomerase family.</text>
</comment>
<reference evidence="5 6" key="1">
    <citation type="submission" date="2020-10" db="EMBL/GenBank/DDBJ databases">
        <title>Connecting structure to function with the recovery of over 1000 high-quality activated sludge metagenome-assembled genomes encoding full-length rRNA genes using long-read sequencing.</title>
        <authorList>
            <person name="Singleton C.M."/>
            <person name="Petriglieri F."/>
            <person name="Kristensen J.M."/>
            <person name="Kirkegaard R.H."/>
            <person name="Michaelsen T.Y."/>
            <person name="Andersen M.H."/>
            <person name="Karst S.M."/>
            <person name="Dueholm M.S."/>
            <person name="Nielsen P.H."/>
            <person name="Albertsen M."/>
        </authorList>
    </citation>
    <scope>NUCLEOTIDE SEQUENCE [LARGE SCALE GENOMIC DNA]</scope>
    <source>
        <strain evidence="5">AalE_18-Q3-R2-46_BAT3C.188</strain>
    </source>
</reference>
<evidence type="ECO:0000256" key="4">
    <source>
        <dbReference type="RuleBase" id="RU003707"/>
    </source>
</evidence>
<dbReference type="CDD" id="cd06558">
    <property type="entry name" value="crotonase-like"/>
    <property type="match status" value="1"/>
</dbReference>
<sequence length="263" mass="27280">MTSLPQPHPAIRVEQDGPVVTVTLCNPEHLNAQVPSMWLALADIAHGLAGEVRVVVLAAEGRSFSAGLNRGMLRPGGMPGEPDLLAAAASSPEAMTELIAPFQEGFAAWRRVAPIVIAAVQGHAIGAGFQLALAADLRVVADDVSFAMREVSLGMIPDLAGTRPLVEAVGYSRALELCATGRFVGAEEAVRMGLATLAVPPTELAATTSDLVQALLGTPPAALRALKPLLNHALTATIDEQVVRERVAQGHLLHGMARAAGLS</sequence>
<accession>A0A935CCU6</accession>
<organism evidence="5 6">
    <name type="scientific">Candidatus Phosphoribacter hodrii</name>
    <dbReference type="NCBI Taxonomy" id="2953743"/>
    <lineage>
        <taxon>Bacteria</taxon>
        <taxon>Bacillati</taxon>
        <taxon>Actinomycetota</taxon>
        <taxon>Actinomycetes</taxon>
        <taxon>Micrococcales</taxon>
        <taxon>Dermatophilaceae</taxon>
        <taxon>Candidatus Phosphoribacter</taxon>
    </lineage>
</organism>
<keyword evidence="2" id="KW-0443">Lipid metabolism</keyword>
<dbReference type="InterPro" id="IPR029045">
    <property type="entry name" value="ClpP/crotonase-like_dom_sf"/>
</dbReference>
<dbReference type="InterPro" id="IPR018376">
    <property type="entry name" value="Enoyl-CoA_hyd/isom_CS"/>
</dbReference>
<dbReference type="PANTHER" id="PTHR11941:SF169">
    <property type="entry name" value="(7AS)-7A-METHYL-1,5-DIOXO-2,3,5,6,7,7A-HEXAHYDRO-1H-INDENE-CARBOXYL-COA HYDROLASE"/>
    <property type="match status" value="1"/>
</dbReference>
<dbReference type="GO" id="GO:0016829">
    <property type="term" value="F:lyase activity"/>
    <property type="evidence" value="ECO:0007669"/>
    <property type="project" value="UniProtKB-KW"/>
</dbReference>
<evidence type="ECO:0000313" key="5">
    <source>
        <dbReference type="EMBL" id="MBK6300213.1"/>
    </source>
</evidence>
<dbReference type="Pfam" id="PF00378">
    <property type="entry name" value="ECH_1"/>
    <property type="match status" value="1"/>
</dbReference>